<dbReference type="RefSeq" id="WP_343186001.1">
    <property type="nucleotide sequence ID" value="NZ_JBCITM010000008.1"/>
</dbReference>
<dbReference type="Gene3D" id="3.40.50.720">
    <property type="entry name" value="NAD(P)-binding Rossmann-like Domain"/>
    <property type="match status" value="1"/>
</dbReference>
<keyword evidence="5" id="KW-1185">Reference proteome</keyword>
<keyword evidence="1" id="KW-0813">Transport</keyword>
<dbReference type="InterPro" id="IPR006036">
    <property type="entry name" value="K_uptake_TrkA"/>
</dbReference>
<dbReference type="InterPro" id="IPR036291">
    <property type="entry name" value="NAD(P)-bd_dom_sf"/>
</dbReference>
<reference evidence="4 5" key="1">
    <citation type="submission" date="2024-04" db="EMBL/GenBank/DDBJ databases">
        <title>Genome sequencing and metabolic network reconstruction of aminoacids and betaine degradation by Anoxynatronum sibiricum.</title>
        <authorList>
            <person name="Detkova E.N."/>
            <person name="Boltjanskaja Y.V."/>
            <person name="Mardanov A.V."/>
            <person name="Kevbrin V."/>
        </authorList>
    </citation>
    <scope>NUCLEOTIDE SEQUENCE [LARGE SCALE GENOMIC DNA]</scope>
    <source>
        <strain evidence="4 5">Z-7981</strain>
    </source>
</reference>
<dbReference type="PANTHER" id="PTHR43833">
    <property type="entry name" value="POTASSIUM CHANNEL PROTEIN 2-RELATED-RELATED"/>
    <property type="match status" value="1"/>
</dbReference>
<dbReference type="InterPro" id="IPR003148">
    <property type="entry name" value="RCK_N"/>
</dbReference>
<dbReference type="Pfam" id="PF02254">
    <property type="entry name" value="TrkA_N"/>
    <property type="match status" value="1"/>
</dbReference>
<accession>A0ABU9VU34</accession>
<keyword evidence="2" id="KW-0630">Potassium</keyword>
<dbReference type="EMBL" id="JBCITM010000008">
    <property type="protein sequence ID" value="MEN1760680.1"/>
    <property type="molecule type" value="Genomic_DNA"/>
</dbReference>
<dbReference type="Proteomes" id="UP001407405">
    <property type="component" value="Unassembled WGS sequence"/>
</dbReference>
<name>A0ABU9VU34_9CLOT</name>
<gene>
    <name evidence="4" type="ORF">AAIG11_09360</name>
</gene>
<proteinExistence type="predicted"/>
<protein>
    <submittedName>
        <fullName evidence="4">TrkA family potassium uptake protein</fullName>
    </submittedName>
</protein>
<evidence type="ECO:0000313" key="5">
    <source>
        <dbReference type="Proteomes" id="UP001407405"/>
    </source>
</evidence>
<dbReference type="SUPFAM" id="SSF51735">
    <property type="entry name" value="NAD(P)-binding Rossmann-fold domains"/>
    <property type="match status" value="1"/>
</dbReference>
<organism evidence="4 5">
    <name type="scientific">Anoxynatronum sibiricum</name>
    <dbReference type="NCBI Taxonomy" id="210623"/>
    <lineage>
        <taxon>Bacteria</taxon>
        <taxon>Bacillati</taxon>
        <taxon>Bacillota</taxon>
        <taxon>Clostridia</taxon>
        <taxon>Eubacteriales</taxon>
        <taxon>Clostridiaceae</taxon>
        <taxon>Anoxynatronum</taxon>
    </lineage>
</organism>
<evidence type="ECO:0000256" key="1">
    <source>
        <dbReference type="ARBA" id="ARBA00022538"/>
    </source>
</evidence>
<keyword evidence="1" id="KW-0406">Ion transport</keyword>
<feature type="domain" description="RCK N-terminal" evidence="3">
    <location>
        <begin position="3"/>
        <end position="121"/>
    </location>
</feature>
<sequence length="142" mass="15571">MKDKYIIIVGCGRLGAHVAKMFTRSRNSLVMIDKDATAFSRLSEEYSGFTIEADAVEQDTLLRAKIDQADVLVATTDDDNTNIMIAQIAREIHQVPEVMLRIYDPSRAKIYEGTGITTICTTLLAAEAFSQALGSQEGVTLP</sequence>
<comment type="caution">
    <text evidence="4">The sequence shown here is derived from an EMBL/GenBank/DDBJ whole genome shotgun (WGS) entry which is preliminary data.</text>
</comment>
<dbReference type="PRINTS" id="PR00335">
    <property type="entry name" value="KUPTAKETRKA"/>
</dbReference>
<keyword evidence="1" id="KW-0633">Potassium transport</keyword>
<dbReference type="PANTHER" id="PTHR43833:SF8">
    <property type="entry name" value="TRK SYSTEM POTASSIUM UPTAKE PROTEIN TRKA"/>
    <property type="match status" value="1"/>
</dbReference>
<evidence type="ECO:0000313" key="4">
    <source>
        <dbReference type="EMBL" id="MEN1760680.1"/>
    </source>
</evidence>
<evidence type="ECO:0000259" key="3">
    <source>
        <dbReference type="PROSITE" id="PS51201"/>
    </source>
</evidence>
<evidence type="ECO:0000256" key="2">
    <source>
        <dbReference type="ARBA" id="ARBA00022958"/>
    </source>
</evidence>
<dbReference type="PROSITE" id="PS51201">
    <property type="entry name" value="RCK_N"/>
    <property type="match status" value="1"/>
</dbReference>
<dbReference type="InterPro" id="IPR050721">
    <property type="entry name" value="Trk_Ktr_HKT_K-transport"/>
</dbReference>